<evidence type="ECO:0000313" key="1">
    <source>
        <dbReference type="EMBL" id="TWG37550.1"/>
    </source>
</evidence>
<protein>
    <submittedName>
        <fullName evidence="1">Uncharacterized protein</fullName>
    </submittedName>
</protein>
<comment type="caution">
    <text evidence="1">The sequence shown here is derived from an EMBL/GenBank/DDBJ whole genome shotgun (WGS) entry which is preliminary data.</text>
</comment>
<evidence type="ECO:0000313" key="2">
    <source>
        <dbReference type="Proteomes" id="UP000321485"/>
    </source>
</evidence>
<name>A0A561XN74_ACIDE</name>
<sequence>MPMFAARPFDLNTATAALAGLAVRAITTKTTTIIKG</sequence>
<organism evidence="1 2">
    <name type="scientific">Acidovorax delafieldii</name>
    <name type="common">Pseudomonas delafieldii</name>
    <dbReference type="NCBI Taxonomy" id="47920"/>
    <lineage>
        <taxon>Bacteria</taxon>
        <taxon>Pseudomonadati</taxon>
        <taxon>Pseudomonadota</taxon>
        <taxon>Betaproteobacteria</taxon>
        <taxon>Burkholderiales</taxon>
        <taxon>Comamonadaceae</taxon>
        <taxon>Acidovorax</taxon>
    </lineage>
</organism>
<dbReference type="Proteomes" id="UP000321485">
    <property type="component" value="Unassembled WGS sequence"/>
</dbReference>
<accession>A0A561XN74</accession>
<dbReference type="AlphaFoldDB" id="A0A561XN74"/>
<gene>
    <name evidence="1" type="ORF">ATF69_2598</name>
</gene>
<proteinExistence type="predicted"/>
<dbReference type="EMBL" id="VJWE01000013">
    <property type="protein sequence ID" value="TWG37550.1"/>
    <property type="molecule type" value="Genomic_DNA"/>
</dbReference>
<reference evidence="1 2" key="1">
    <citation type="journal article" date="2015" name="Stand. Genomic Sci.">
        <title>Genomic Encyclopedia of Bacterial and Archaeal Type Strains, Phase III: the genomes of soil and plant-associated and newly described type strains.</title>
        <authorList>
            <person name="Whitman W.B."/>
            <person name="Woyke T."/>
            <person name="Klenk H.P."/>
            <person name="Zhou Y."/>
            <person name="Lilburn T.G."/>
            <person name="Beck B.J."/>
            <person name="De Vos P."/>
            <person name="Vandamme P."/>
            <person name="Eisen J.A."/>
            <person name="Garrity G."/>
            <person name="Hugenholtz P."/>
            <person name="Kyrpides N.C."/>
        </authorList>
    </citation>
    <scope>NUCLEOTIDE SEQUENCE [LARGE SCALE GENOMIC DNA]</scope>
    <source>
        <strain evidence="1 2">DSM 64</strain>
    </source>
</reference>